<protein>
    <submittedName>
        <fullName evidence="8">RNA polymerase sigma factor (Sigma-70 family)</fullName>
    </submittedName>
</protein>
<evidence type="ECO:0000313" key="9">
    <source>
        <dbReference type="Proteomes" id="UP000294257"/>
    </source>
</evidence>
<comment type="similarity">
    <text evidence="1">Belongs to the sigma-70 factor family. ECF subfamily.</text>
</comment>
<keyword evidence="5" id="KW-0804">Transcription</keyword>
<keyword evidence="9" id="KW-1185">Reference proteome</keyword>
<evidence type="ECO:0000256" key="1">
    <source>
        <dbReference type="ARBA" id="ARBA00010641"/>
    </source>
</evidence>
<keyword evidence="3" id="KW-0731">Sigma factor</keyword>
<dbReference type="InterPro" id="IPR039425">
    <property type="entry name" value="RNA_pol_sigma-70-like"/>
</dbReference>
<reference evidence="8 9" key="1">
    <citation type="submission" date="2019-02" db="EMBL/GenBank/DDBJ databases">
        <title>Genomic Encyclopedia of Type Strains, Phase IV (KMG-IV): sequencing the most valuable type-strain genomes for metagenomic binning, comparative biology and taxonomic classification.</title>
        <authorList>
            <person name="Goeker M."/>
        </authorList>
    </citation>
    <scope>NUCLEOTIDE SEQUENCE [LARGE SCALE GENOMIC DNA]</scope>
    <source>
        <strain evidence="8 9">DSM 101727</strain>
    </source>
</reference>
<dbReference type="GO" id="GO:0003677">
    <property type="term" value="F:DNA binding"/>
    <property type="evidence" value="ECO:0007669"/>
    <property type="project" value="UniProtKB-KW"/>
</dbReference>
<dbReference type="GO" id="GO:0016987">
    <property type="term" value="F:sigma factor activity"/>
    <property type="evidence" value="ECO:0007669"/>
    <property type="project" value="UniProtKB-KW"/>
</dbReference>
<dbReference type="SUPFAM" id="SSF88659">
    <property type="entry name" value="Sigma3 and sigma4 domains of RNA polymerase sigma factors"/>
    <property type="match status" value="1"/>
</dbReference>
<dbReference type="InterPro" id="IPR013324">
    <property type="entry name" value="RNA_pol_sigma_r3/r4-like"/>
</dbReference>
<dbReference type="InterPro" id="IPR007627">
    <property type="entry name" value="RNA_pol_sigma70_r2"/>
</dbReference>
<name>A0A4Q7L4T9_9PSEU</name>
<dbReference type="Gene3D" id="1.10.1740.10">
    <property type="match status" value="1"/>
</dbReference>
<dbReference type="EMBL" id="SGWQ01000001">
    <property type="protein sequence ID" value="RZS44649.1"/>
    <property type="molecule type" value="Genomic_DNA"/>
</dbReference>
<dbReference type="PANTHER" id="PTHR43133">
    <property type="entry name" value="RNA POLYMERASE ECF-TYPE SIGMA FACTO"/>
    <property type="match status" value="1"/>
</dbReference>
<dbReference type="RefSeq" id="WP_130342309.1">
    <property type="nucleotide sequence ID" value="NZ_SGWQ01000001.1"/>
</dbReference>
<dbReference type="OrthoDB" id="265863at2"/>
<proteinExistence type="inferred from homology"/>
<dbReference type="SUPFAM" id="SSF88946">
    <property type="entry name" value="Sigma2 domain of RNA polymerase sigma factors"/>
    <property type="match status" value="1"/>
</dbReference>
<evidence type="ECO:0000313" key="8">
    <source>
        <dbReference type="EMBL" id="RZS44649.1"/>
    </source>
</evidence>
<dbReference type="Gene3D" id="1.10.10.10">
    <property type="entry name" value="Winged helix-like DNA-binding domain superfamily/Winged helix DNA-binding domain"/>
    <property type="match status" value="1"/>
</dbReference>
<evidence type="ECO:0000256" key="4">
    <source>
        <dbReference type="ARBA" id="ARBA00023125"/>
    </source>
</evidence>
<feature type="region of interest" description="Disordered" evidence="6">
    <location>
        <begin position="97"/>
        <end position="117"/>
    </location>
</feature>
<accession>A0A4Q7L4T9</accession>
<comment type="caution">
    <text evidence="8">The sequence shown here is derived from an EMBL/GenBank/DDBJ whole genome shotgun (WGS) entry which is preliminary data.</text>
</comment>
<evidence type="ECO:0000256" key="5">
    <source>
        <dbReference type="ARBA" id="ARBA00023163"/>
    </source>
</evidence>
<dbReference type="GO" id="GO:0006352">
    <property type="term" value="P:DNA-templated transcription initiation"/>
    <property type="evidence" value="ECO:0007669"/>
    <property type="project" value="InterPro"/>
</dbReference>
<keyword evidence="2" id="KW-0805">Transcription regulation</keyword>
<dbReference type="PANTHER" id="PTHR43133:SF8">
    <property type="entry name" value="RNA POLYMERASE SIGMA FACTOR HI_1459-RELATED"/>
    <property type="match status" value="1"/>
</dbReference>
<organism evidence="8 9">
    <name type="scientific">Herbihabitans rhizosphaerae</name>
    <dbReference type="NCBI Taxonomy" id="1872711"/>
    <lineage>
        <taxon>Bacteria</taxon>
        <taxon>Bacillati</taxon>
        <taxon>Actinomycetota</taxon>
        <taxon>Actinomycetes</taxon>
        <taxon>Pseudonocardiales</taxon>
        <taxon>Pseudonocardiaceae</taxon>
        <taxon>Herbihabitans</taxon>
    </lineage>
</organism>
<dbReference type="Pfam" id="PF04542">
    <property type="entry name" value="Sigma70_r2"/>
    <property type="match status" value="1"/>
</dbReference>
<dbReference type="InterPro" id="IPR036388">
    <property type="entry name" value="WH-like_DNA-bd_sf"/>
</dbReference>
<keyword evidence="4" id="KW-0238">DNA-binding</keyword>
<evidence type="ECO:0000256" key="3">
    <source>
        <dbReference type="ARBA" id="ARBA00023082"/>
    </source>
</evidence>
<dbReference type="NCBIfam" id="TIGR02937">
    <property type="entry name" value="sigma70-ECF"/>
    <property type="match status" value="1"/>
</dbReference>
<dbReference type="InterPro" id="IPR014284">
    <property type="entry name" value="RNA_pol_sigma-70_dom"/>
</dbReference>
<gene>
    <name evidence="8" type="ORF">EV193_101525</name>
</gene>
<dbReference type="AlphaFoldDB" id="A0A4Q7L4T9"/>
<evidence type="ECO:0000256" key="2">
    <source>
        <dbReference type="ARBA" id="ARBA00023015"/>
    </source>
</evidence>
<dbReference type="InterPro" id="IPR013325">
    <property type="entry name" value="RNA_pol_sigma_r2"/>
</dbReference>
<sequence length="192" mass="21410">MSTHLSVVELLELAGNGDRGAWRELVERHHRLVWKVALSHRLNDADAADVSQATWLILAEKLGTIRRPDRLAAWLTTTARRESLRVLAMRRREVQPSWDDVEPGESDPTVPAPEDSAVRGDRDRLLWTAFATLPEQCRKVLGLLAYEPDLTLVEIGRAVGLSPASITKTRTRCLTTLHRRVLSLGIGREAAG</sequence>
<evidence type="ECO:0000256" key="6">
    <source>
        <dbReference type="SAM" id="MobiDB-lite"/>
    </source>
</evidence>
<evidence type="ECO:0000259" key="7">
    <source>
        <dbReference type="Pfam" id="PF04542"/>
    </source>
</evidence>
<dbReference type="Proteomes" id="UP000294257">
    <property type="component" value="Unassembled WGS sequence"/>
</dbReference>
<feature type="domain" description="RNA polymerase sigma-70 region 2" evidence="7">
    <location>
        <begin position="25"/>
        <end position="92"/>
    </location>
</feature>